<proteinExistence type="inferred from homology"/>
<keyword evidence="6 9" id="KW-0472">Membrane</keyword>
<evidence type="ECO:0000256" key="4">
    <source>
        <dbReference type="ARBA" id="ARBA00022692"/>
    </source>
</evidence>
<evidence type="ECO:0000256" key="9">
    <source>
        <dbReference type="SAM" id="Phobius"/>
    </source>
</evidence>
<feature type="transmembrane region" description="Helical" evidence="9">
    <location>
        <begin position="525"/>
        <end position="545"/>
    </location>
</feature>
<dbReference type="InterPro" id="IPR018456">
    <property type="entry name" value="PTR2_symporter_CS"/>
</dbReference>
<feature type="transmembrane region" description="Helical" evidence="9">
    <location>
        <begin position="584"/>
        <end position="605"/>
    </location>
</feature>
<dbReference type="AlphaFoldDB" id="A0A6A6UFD1"/>
<protein>
    <submittedName>
        <fullName evidence="10">PTR2-domain-containing protein</fullName>
    </submittedName>
</protein>
<feature type="transmembrane region" description="Helical" evidence="9">
    <location>
        <begin position="449"/>
        <end position="468"/>
    </location>
</feature>
<feature type="region of interest" description="Disordered" evidence="8">
    <location>
        <begin position="1"/>
        <end position="25"/>
    </location>
</feature>
<feature type="transmembrane region" description="Helical" evidence="9">
    <location>
        <begin position="293"/>
        <end position="314"/>
    </location>
</feature>
<dbReference type="Pfam" id="PF00854">
    <property type="entry name" value="PTR2"/>
    <property type="match status" value="1"/>
</dbReference>
<evidence type="ECO:0000256" key="6">
    <source>
        <dbReference type="ARBA" id="ARBA00023136"/>
    </source>
</evidence>
<dbReference type="InterPro" id="IPR036259">
    <property type="entry name" value="MFS_trans_sf"/>
</dbReference>
<name>A0A6A6UFD1_9PEZI</name>
<keyword evidence="5 9" id="KW-1133">Transmembrane helix</keyword>
<feature type="transmembrane region" description="Helical" evidence="9">
    <location>
        <begin position="181"/>
        <end position="202"/>
    </location>
</feature>
<dbReference type="PANTHER" id="PTHR11654">
    <property type="entry name" value="OLIGOPEPTIDE TRANSPORTER-RELATED"/>
    <property type="match status" value="1"/>
</dbReference>
<evidence type="ECO:0000256" key="5">
    <source>
        <dbReference type="ARBA" id="ARBA00022989"/>
    </source>
</evidence>
<dbReference type="PROSITE" id="PS01022">
    <property type="entry name" value="PTR2_1"/>
    <property type="match status" value="1"/>
</dbReference>
<keyword evidence="3 7" id="KW-0813">Transport</keyword>
<dbReference type="GO" id="GO:0071916">
    <property type="term" value="F:dipeptide transmembrane transporter activity"/>
    <property type="evidence" value="ECO:0007669"/>
    <property type="project" value="UniProtKB-ARBA"/>
</dbReference>
<dbReference type="FunFam" id="1.20.1250.20:FF:000085">
    <property type="entry name" value="MFS peptide transporter Ptr2"/>
    <property type="match status" value="1"/>
</dbReference>
<dbReference type="SUPFAM" id="SSF103473">
    <property type="entry name" value="MFS general substrate transporter"/>
    <property type="match status" value="1"/>
</dbReference>
<keyword evidence="11" id="KW-1185">Reference proteome</keyword>
<dbReference type="Proteomes" id="UP000799302">
    <property type="component" value="Unassembled WGS sequence"/>
</dbReference>
<evidence type="ECO:0000256" key="3">
    <source>
        <dbReference type="ARBA" id="ARBA00022448"/>
    </source>
</evidence>
<dbReference type="PROSITE" id="PS01023">
    <property type="entry name" value="PTR2_2"/>
    <property type="match status" value="1"/>
</dbReference>
<dbReference type="OrthoDB" id="8904098at2759"/>
<organism evidence="10 11">
    <name type="scientific">Microthyrium microscopicum</name>
    <dbReference type="NCBI Taxonomy" id="703497"/>
    <lineage>
        <taxon>Eukaryota</taxon>
        <taxon>Fungi</taxon>
        <taxon>Dikarya</taxon>
        <taxon>Ascomycota</taxon>
        <taxon>Pezizomycotina</taxon>
        <taxon>Dothideomycetes</taxon>
        <taxon>Dothideomycetes incertae sedis</taxon>
        <taxon>Microthyriales</taxon>
        <taxon>Microthyriaceae</taxon>
        <taxon>Microthyrium</taxon>
    </lineage>
</organism>
<evidence type="ECO:0000313" key="10">
    <source>
        <dbReference type="EMBL" id="KAF2670892.1"/>
    </source>
</evidence>
<feature type="region of interest" description="Disordered" evidence="8">
    <location>
        <begin position="59"/>
        <end position="86"/>
    </location>
</feature>
<sequence>MARRPDRSKYDRVVGDGFDDGSDEDDVVVLDSKDTELQNLLHRPTANMKEGATIATGADTYHDGETLDGPPYTDTESASFDPNEPTPRELTTLRRVPDRLPRSAFLVAIVELCERFSYYGLSGPFQNYISNHYLDAANPGALGLGQSSATALTNFFQFWCYITPLFGAIVADQWLGKYKTIVYFALIYLLGLTILFITSLPVSIEGGYALAGLVCAMFVIGLGTGGIKSNVSPLIAEQITETRVRVRTERGGERVLVDPALTVQRVYMVFYMCINLGSLSSIATTNMELHTGFWSAYLLALCMFVVGLVVLVLGRGKYVVRPPKGSVIAHSVKALWIGVRSKRGLEAAKPSVRMSLGMAKSVPWDDAFVEELKTALKACKVFLFFPIYWAVYGQMNNNFVSQAGTMELHGIPNDIMQNIDPITIIIFIPLCDQLLYPTLRTLGIKFKPITRIFWGFLMASIAMAYAAYVQHLIYSSGPCYTHPLKCDAAFLTSPTPNDPTLTSTPSSLDITVQHNSVHVALQTPAYFFVALSEIFASITGLEYAYTKSPEGMRSFIMALFLLTNSGGAVVGILLAPVAKDPNLTALYAGLACLALVGGCAFWGVFRGYNSLEDERNDGMVGGGVDVGLERLDGNGKAEDVS</sequence>
<feature type="transmembrane region" description="Helical" evidence="9">
    <location>
        <begin position="557"/>
        <end position="578"/>
    </location>
</feature>
<comment type="similarity">
    <text evidence="2 7">Belongs to the major facilitator superfamily. Proton-dependent oligopeptide transporter (POT/PTR) (TC 2.A.17) family.</text>
</comment>
<reference evidence="10" key="1">
    <citation type="journal article" date="2020" name="Stud. Mycol.">
        <title>101 Dothideomycetes genomes: a test case for predicting lifestyles and emergence of pathogens.</title>
        <authorList>
            <person name="Haridas S."/>
            <person name="Albert R."/>
            <person name="Binder M."/>
            <person name="Bloem J."/>
            <person name="Labutti K."/>
            <person name="Salamov A."/>
            <person name="Andreopoulos B."/>
            <person name="Baker S."/>
            <person name="Barry K."/>
            <person name="Bills G."/>
            <person name="Bluhm B."/>
            <person name="Cannon C."/>
            <person name="Castanera R."/>
            <person name="Culley D."/>
            <person name="Daum C."/>
            <person name="Ezra D."/>
            <person name="Gonzalez J."/>
            <person name="Henrissat B."/>
            <person name="Kuo A."/>
            <person name="Liang C."/>
            <person name="Lipzen A."/>
            <person name="Lutzoni F."/>
            <person name="Magnuson J."/>
            <person name="Mondo S."/>
            <person name="Nolan M."/>
            <person name="Ohm R."/>
            <person name="Pangilinan J."/>
            <person name="Park H.-J."/>
            <person name="Ramirez L."/>
            <person name="Alfaro M."/>
            <person name="Sun H."/>
            <person name="Tritt A."/>
            <person name="Yoshinaga Y."/>
            <person name="Zwiers L.-H."/>
            <person name="Turgeon B."/>
            <person name="Goodwin S."/>
            <person name="Spatafora J."/>
            <person name="Crous P."/>
            <person name="Grigoriev I."/>
        </authorList>
    </citation>
    <scope>NUCLEOTIDE SEQUENCE</scope>
    <source>
        <strain evidence="10">CBS 115976</strain>
    </source>
</reference>
<comment type="subcellular location">
    <subcellularLocation>
        <location evidence="1 7">Membrane</location>
        <topology evidence="1 7">Multi-pass membrane protein</topology>
    </subcellularLocation>
</comment>
<evidence type="ECO:0000256" key="8">
    <source>
        <dbReference type="SAM" id="MobiDB-lite"/>
    </source>
</evidence>
<dbReference type="EMBL" id="MU004233">
    <property type="protein sequence ID" value="KAF2670892.1"/>
    <property type="molecule type" value="Genomic_DNA"/>
</dbReference>
<evidence type="ECO:0000256" key="7">
    <source>
        <dbReference type="RuleBase" id="RU003755"/>
    </source>
</evidence>
<evidence type="ECO:0000256" key="1">
    <source>
        <dbReference type="ARBA" id="ARBA00004141"/>
    </source>
</evidence>
<gene>
    <name evidence="10" type="ORF">BT63DRAFT_203603</name>
</gene>
<dbReference type="Gene3D" id="1.20.1250.20">
    <property type="entry name" value="MFS general substrate transporter like domains"/>
    <property type="match status" value="1"/>
</dbReference>
<evidence type="ECO:0000313" key="11">
    <source>
        <dbReference type="Proteomes" id="UP000799302"/>
    </source>
</evidence>
<keyword evidence="4 7" id="KW-0812">Transmembrane</keyword>
<evidence type="ECO:0000256" key="2">
    <source>
        <dbReference type="ARBA" id="ARBA00005982"/>
    </source>
</evidence>
<dbReference type="GO" id="GO:0005886">
    <property type="term" value="C:plasma membrane"/>
    <property type="evidence" value="ECO:0007669"/>
    <property type="project" value="UniProtKB-ARBA"/>
</dbReference>
<feature type="compositionally biased region" description="Basic and acidic residues" evidence="8">
    <location>
        <begin position="1"/>
        <end position="14"/>
    </location>
</feature>
<accession>A0A6A6UFD1</accession>
<dbReference type="InterPro" id="IPR000109">
    <property type="entry name" value="POT_fam"/>
</dbReference>
<feature type="transmembrane region" description="Helical" evidence="9">
    <location>
        <begin position="208"/>
        <end position="227"/>
    </location>
</feature>